<dbReference type="AlphaFoldDB" id="A0A8J2NIR7"/>
<proteinExistence type="predicted"/>
<evidence type="ECO:0000313" key="1">
    <source>
        <dbReference type="EMBL" id="CAG7651558.1"/>
    </source>
</evidence>
<gene>
    <name evidence="1" type="ORF">AFUS01_LOCUS766</name>
</gene>
<evidence type="ECO:0000313" key="2">
    <source>
        <dbReference type="Proteomes" id="UP000708208"/>
    </source>
</evidence>
<dbReference type="Proteomes" id="UP000708208">
    <property type="component" value="Unassembled WGS sequence"/>
</dbReference>
<accession>A0A8J2NIR7</accession>
<protein>
    <submittedName>
        <fullName evidence="1">Uncharacterized protein</fullName>
    </submittedName>
</protein>
<organism evidence="1 2">
    <name type="scientific">Allacma fusca</name>
    <dbReference type="NCBI Taxonomy" id="39272"/>
    <lineage>
        <taxon>Eukaryota</taxon>
        <taxon>Metazoa</taxon>
        <taxon>Ecdysozoa</taxon>
        <taxon>Arthropoda</taxon>
        <taxon>Hexapoda</taxon>
        <taxon>Collembola</taxon>
        <taxon>Symphypleona</taxon>
        <taxon>Sminthuridae</taxon>
        <taxon>Allacma</taxon>
    </lineage>
</organism>
<reference evidence="1" key="1">
    <citation type="submission" date="2021-06" db="EMBL/GenBank/DDBJ databases">
        <authorList>
            <person name="Hodson N. C."/>
            <person name="Mongue J. A."/>
            <person name="Jaron S. K."/>
        </authorList>
    </citation>
    <scope>NUCLEOTIDE SEQUENCE</scope>
</reference>
<sequence>MIVPTDKLWEFSWVAITSFDPEESSRSRLDNHLSLQNYNDHAPFENILTLCDNQIQLQVPEYLVLRYLLRRLRDILRVPNLRLLKIPKRILLLTTTILLSLQVKEMQ</sequence>
<dbReference type="EMBL" id="CAJVCH010004065">
    <property type="protein sequence ID" value="CAG7651558.1"/>
    <property type="molecule type" value="Genomic_DNA"/>
</dbReference>
<keyword evidence="2" id="KW-1185">Reference proteome</keyword>
<comment type="caution">
    <text evidence="1">The sequence shown here is derived from an EMBL/GenBank/DDBJ whole genome shotgun (WGS) entry which is preliminary data.</text>
</comment>
<name>A0A8J2NIR7_9HEXA</name>